<dbReference type="STRING" id="1128970.SAMN04487935_0117"/>
<gene>
    <name evidence="1" type="ORF">SAMN04487935_0117</name>
</gene>
<evidence type="ECO:0000313" key="1">
    <source>
        <dbReference type="EMBL" id="SDJ16162.1"/>
    </source>
</evidence>
<accession>A0A1G8RGT1</accession>
<dbReference type="Proteomes" id="UP000199580">
    <property type="component" value="Unassembled WGS sequence"/>
</dbReference>
<dbReference type="RefSeq" id="WP_091391370.1">
    <property type="nucleotide sequence ID" value="NZ_BKAI01000001.1"/>
</dbReference>
<organism evidence="1 2">
    <name type="scientific">Flavobacterium noncentrifugens</name>
    <dbReference type="NCBI Taxonomy" id="1128970"/>
    <lineage>
        <taxon>Bacteria</taxon>
        <taxon>Pseudomonadati</taxon>
        <taxon>Bacteroidota</taxon>
        <taxon>Flavobacteriia</taxon>
        <taxon>Flavobacteriales</taxon>
        <taxon>Flavobacteriaceae</taxon>
        <taxon>Flavobacterium</taxon>
    </lineage>
</organism>
<keyword evidence="2" id="KW-1185">Reference proteome</keyword>
<name>A0A1G8RGT1_9FLAO</name>
<dbReference type="OrthoDB" id="627374at2"/>
<evidence type="ECO:0008006" key="3">
    <source>
        <dbReference type="Google" id="ProtNLM"/>
    </source>
</evidence>
<proteinExistence type="predicted"/>
<protein>
    <recommendedName>
        <fullName evidence="3">GAF domain-containing protein</fullName>
    </recommendedName>
</protein>
<dbReference type="EMBL" id="FNEZ01000001">
    <property type="protein sequence ID" value="SDJ16162.1"/>
    <property type="molecule type" value="Genomic_DNA"/>
</dbReference>
<evidence type="ECO:0000313" key="2">
    <source>
        <dbReference type="Proteomes" id="UP000199580"/>
    </source>
</evidence>
<sequence length="786" mass="91698">MLFEKYPDNPFQVQISFHKLIENLEEIALSNVDYRANYAKALLKEVEAVPEFRTGITDLTMIETHKELIRYLMSDLFPTALTKNEIKAVTIPFHNITFNYSERLQHILDNAGTKFDMTIRDFDHDQFYIMSCCMILNGYYGYKLDFSKPFFYDIPDEAHVMRYYRILYNADFIEIFPTEKSLQLTSEDVELLIDNFHDVALWKSKFPEHSWIMRGFGIMTLYDATTESAVSNLKTKLLTKPDGDFSMIESFESIFRSIFHISDLRIGFTALNMTENKFVISSFDKKIHSFILGNASECDCSDLTCNEYFKELIDQKKYFTVSDVKKFALESGEAEFAAHLLEQNIRSAIFAPVIKNEKLLGIVEVVSSRNKELNSINANKMDIVMPYLTDTIDRYYSEVQNKVDALIQNEYTTIHSSVYWKFREEALAHIGDTKDTVLHEIVFSEVFPLYGQIDIKGSSDMRNTTTKQDIIIQVNLLSAIFEAILNEKKLPLFEQKVFELNDFAANIDTQLNADTEQLVLDYIKAEVNPILKQYKSENEKTNELIASYFSKLDPTSGMIYDSRRRFDTTLSIINKKMAAILDKKQAEAQSFYPHYYERFKTDGVEHNLYIGNSITNQPEFDKLYLFNLRLWQLQVMCDMENQYHALKDTLPYQMEVTSLLLVFNNPITIRFRMDEKRFDVDGSYNARYEVVKKRIDKAHIKGTDERITQKDTITIVYSQHAEELEYRRYIRFLQHKGLLGPNIESFEIEDLQGVSGLKGLRVSVLFSKPEDAKVYTYQELLDEIRN</sequence>
<reference evidence="1 2" key="1">
    <citation type="submission" date="2016-10" db="EMBL/GenBank/DDBJ databases">
        <authorList>
            <person name="de Groot N.N."/>
        </authorList>
    </citation>
    <scope>NUCLEOTIDE SEQUENCE [LARGE SCALE GENOMIC DNA]</scope>
    <source>
        <strain evidence="1 2">CGMCC 1.10076</strain>
    </source>
</reference>
<dbReference type="AlphaFoldDB" id="A0A1G8RGT1"/>